<evidence type="ECO:0000313" key="1">
    <source>
        <dbReference type="EMBL" id="AIA33942.1"/>
    </source>
</evidence>
<accession>A0A059Y8I6</accession>
<name>A0A059Y8I6_MYCBV</name>
<dbReference type="EMBL" id="CP005933">
    <property type="protein sequence ID" value="AIA33942.1"/>
    <property type="molecule type" value="Genomic_DNA"/>
</dbReference>
<dbReference type="Proteomes" id="UP000027182">
    <property type="component" value="Chromosome"/>
</dbReference>
<dbReference type="AlphaFoldDB" id="A0A059Y8I6"/>
<dbReference type="KEGG" id="mbq:K668_01820"/>
<organism evidence="1 2">
    <name type="scientific">Mycoplasmopsis bovis CQ-W70</name>
    <dbReference type="NCBI Taxonomy" id="1316930"/>
    <lineage>
        <taxon>Bacteria</taxon>
        <taxon>Bacillati</taxon>
        <taxon>Mycoplasmatota</taxon>
        <taxon>Mycoplasmoidales</taxon>
        <taxon>Metamycoplasmataceae</taxon>
        <taxon>Mycoplasmopsis</taxon>
    </lineage>
</organism>
<protein>
    <submittedName>
        <fullName evidence="1">Uncharacterized protein</fullName>
    </submittedName>
</protein>
<dbReference type="RefSeq" id="WP_013954770.1">
    <property type="nucleotide sequence ID" value="NZ_CP005933.1"/>
</dbReference>
<reference evidence="1 2" key="1">
    <citation type="submission" date="2013-04" db="EMBL/GenBank/DDBJ databases">
        <authorList>
            <person name="Lin L."/>
            <person name="Zeng Z."/>
            <person name="Xie J."/>
            <person name="Luo L."/>
            <person name="Yang Z."/>
            <person name="Liang W."/>
            <person name="Lin H."/>
            <person name="Dong C."/>
            <person name="Sun Y."/>
        </authorList>
    </citation>
    <scope>NUCLEOTIDE SEQUENCE [LARGE SCALE GENOMIC DNA]</scope>
    <source>
        <strain evidence="1 2">CQ-W70</strain>
    </source>
</reference>
<evidence type="ECO:0000313" key="2">
    <source>
        <dbReference type="Proteomes" id="UP000027182"/>
    </source>
</evidence>
<dbReference type="NCBIfam" id="NF045880">
    <property type="entry name" value="Mbov_0389_HExxH"/>
    <property type="match status" value="1"/>
</dbReference>
<dbReference type="HOGENOM" id="CLU_982879_0_0_14"/>
<gene>
    <name evidence="1" type="ORF">K668_01820</name>
</gene>
<dbReference type="PATRIC" id="fig|1316930.3.peg.374"/>
<proteinExistence type="predicted"/>
<sequence>MNNQVKTTNINYILENSIKDIKEFFSKDSKLKNFLAFAGKISPQLSLINLRYLYFKRNTLSENKQISKPTFSIIKTLSQWHDLNIYANKDEKPLYLFTPINNKATNEITFSAMKVYDISQTSYKNYKAKKWDENSFKEAIFTLFKDYSIKWIDDIEMQGAKLAIDNLSKYIFINKNYKKWENYLILHEYAHQLANHSSNDRKDILKEYQIIKACEMFINSLEFENEFYKQAYPRYENMQVLTVIKSLSNKEKYKVLDEILTIGYKLIDKFSSSSDILKDEIYG</sequence>